<feature type="non-terminal residue" evidence="2">
    <location>
        <position position="1"/>
    </location>
</feature>
<reference evidence="2 3" key="1">
    <citation type="submission" date="2013-11" db="EMBL/GenBank/DDBJ databases">
        <title>The Genome Sequence of Phytophthora parasitica P1976.</title>
        <authorList>
            <consortium name="The Broad Institute Genomics Platform"/>
            <person name="Russ C."/>
            <person name="Tyler B."/>
            <person name="Panabieres F."/>
            <person name="Shan W."/>
            <person name="Tripathy S."/>
            <person name="Grunwald N."/>
            <person name="Machado M."/>
            <person name="Johnson C.S."/>
            <person name="Walker B."/>
            <person name="Young S."/>
            <person name="Zeng Q."/>
            <person name="Gargeya S."/>
            <person name="Fitzgerald M."/>
            <person name="Haas B."/>
            <person name="Abouelleil A."/>
            <person name="Allen A.W."/>
            <person name="Alvarado L."/>
            <person name="Arachchi H.M."/>
            <person name="Berlin A.M."/>
            <person name="Chapman S.B."/>
            <person name="Gainer-Dewar J."/>
            <person name="Goldberg J."/>
            <person name="Griggs A."/>
            <person name="Gujja S."/>
            <person name="Hansen M."/>
            <person name="Howarth C."/>
            <person name="Imamovic A."/>
            <person name="Ireland A."/>
            <person name="Larimer J."/>
            <person name="McCowan C."/>
            <person name="Murphy C."/>
            <person name="Pearson M."/>
            <person name="Poon T.W."/>
            <person name="Priest M."/>
            <person name="Roberts A."/>
            <person name="Saif S."/>
            <person name="Shea T."/>
            <person name="Sisk P."/>
            <person name="Sykes S."/>
            <person name="Wortman J."/>
            <person name="Nusbaum C."/>
            <person name="Birren B."/>
        </authorList>
    </citation>
    <scope>NUCLEOTIDE SEQUENCE [LARGE SCALE GENOMIC DNA]</scope>
    <source>
        <strain evidence="2 3">P1976</strain>
    </source>
</reference>
<organism evidence="2 3">
    <name type="scientific">Phytophthora nicotianae P1976</name>
    <dbReference type="NCBI Taxonomy" id="1317066"/>
    <lineage>
        <taxon>Eukaryota</taxon>
        <taxon>Sar</taxon>
        <taxon>Stramenopiles</taxon>
        <taxon>Oomycota</taxon>
        <taxon>Peronosporomycetes</taxon>
        <taxon>Peronosporales</taxon>
        <taxon>Peronosporaceae</taxon>
        <taxon>Phytophthora</taxon>
    </lineage>
</organism>
<feature type="region of interest" description="Disordered" evidence="1">
    <location>
        <begin position="1"/>
        <end position="45"/>
    </location>
</feature>
<name>A0A081AZZ8_PHYNI</name>
<dbReference type="AlphaFoldDB" id="A0A081AZZ8"/>
<dbReference type="Proteomes" id="UP000028582">
    <property type="component" value="Unassembled WGS sequence"/>
</dbReference>
<gene>
    <name evidence="2" type="ORF">F444_01649</name>
</gene>
<sequence>QTDVTSGYGDDRTRNNVNRTPCSTDEALEQQHQDDGLWEESPTGASAREGYYECLH</sequence>
<evidence type="ECO:0000313" key="3">
    <source>
        <dbReference type="Proteomes" id="UP000028582"/>
    </source>
</evidence>
<dbReference type="EMBL" id="ANJA01000307">
    <property type="protein sequence ID" value="ETO84459.1"/>
    <property type="molecule type" value="Genomic_DNA"/>
</dbReference>
<comment type="caution">
    <text evidence="2">The sequence shown here is derived from an EMBL/GenBank/DDBJ whole genome shotgun (WGS) entry which is preliminary data.</text>
</comment>
<evidence type="ECO:0000313" key="2">
    <source>
        <dbReference type="EMBL" id="ETO84459.1"/>
    </source>
</evidence>
<proteinExistence type="predicted"/>
<accession>A0A081AZZ8</accession>
<protein>
    <submittedName>
        <fullName evidence="2">Uncharacterized protein</fullName>
    </submittedName>
</protein>
<evidence type="ECO:0000256" key="1">
    <source>
        <dbReference type="SAM" id="MobiDB-lite"/>
    </source>
</evidence>